<dbReference type="GO" id="GO:0016787">
    <property type="term" value="F:hydrolase activity"/>
    <property type="evidence" value="ECO:0007669"/>
    <property type="project" value="UniProtKB-KW"/>
</dbReference>
<dbReference type="Gene3D" id="3.90.79.10">
    <property type="entry name" value="Nucleoside Triphosphate Pyrophosphohydrolase"/>
    <property type="match status" value="1"/>
</dbReference>
<dbReference type="InterPro" id="IPR029044">
    <property type="entry name" value="Nucleotide-diphossugar_trans"/>
</dbReference>
<dbReference type="AlphaFoldDB" id="A0A4R6WKL8"/>
<dbReference type="SUPFAM" id="SSF53756">
    <property type="entry name" value="UDP-Glycosyltransferase/glycogen phosphorylase"/>
    <property type="match status" value="1"/>
</dbReference>
<dbReference type="RefSeq" id="WP_133614298.1">
    <property type="nucleotide sequence ID" value="NZ_SNYW01000010.1"/>
</dbReference>
<dbReference type="Gene3D" id="3.40.50.2000">
    <property type="entry name" value="Glycogen Phosphorylase B"/>
    <property type="match status" value="1"/>
</dbReference>
<dbReference type="CDD" id="cd02518">
    <property type="entry name" value="GT2_SpsF"/>
    <property type="match status" value="1"/>
</dbReference>
<sequence>MTLAISLTRIHSTPTCHLADPALVPPDAVASRAQAIWDEELQRRSADLFNGEIVSVTSLNNTAIVGRRAEYRSLLAQSRDPDIFRWLQVRPLAVTGILICPEGVVIGRRSKSVFQSPGLWELAPSGSVDLGTMDEQGNINLLNQLMQELKEEIGLSATDIAEVEPLAIACDTDSQVFDVCFILRTSRPWPQILASYAADGNSEYESLDILPLRDIVAFAQSQMGEITPLTISLLKLLENEAKLATLAAPPAGAPAGATPQPRKLHTAIIVQARTRSTRLPGKAMQMLAGKRVLEHVVERLQKVRRADEVVIATTSDPADDCIAELSAALGLRVYRGDESDVMFRYLGAARMVRADIILRVTSDCPLIDPELCDAVLELRERNAADFAANNFPRLFPHGLDCEAFTIEALEESAREATLALDREHVTPWMRRDAGLRRVGLMGPGWPANQQRWTLDYAEDMTFFNDVFARFAPGSLPGWQEVVTTIGAHGKQGLVNAHRRLPLGLASREAAATVVFHFEANARIGTGHAMRCNALQSRLEPMGWRCLWAIDAATEEFLGSAVPRNSLIRLSSADPCTIAKDIAAAIGSCGIFVIDHYGAGAELGREMRTVADQIVWFDDLADRPLDADVIINPNPGFSEAEYGGLNARPAKVLLGADFALLRQQFSVHRANAYRRLAEEIAGPVRRIVVAFGGVDPLNGTAVALQVLAEFPEIEVDAVLGSAAPHLADVRRQAAELGPRCRVITDVADMAGLLAGADIVIGAPGTSTWERACLGLPSLLIGIAENQRANAAFVASAGAGLVAGFLTDEAPDQVGARLKEQLHEVVAWPRRRQRMARAAFAVCDGRGCQRIIAALLPPYRTASGDMTIRIVEARDEALLLDWQRNPETRRFALNPAVPSSQEHHVWLQDRLLSSIDWFLMAERAGEPLAFVRIDWIGEDSGRPEFVVSIATSPWHHRQGLGAGLLHAIRQLSPSAHFLAKILPENVASLALFIRAGYTLGADGYFHARPD</sequence>
<dbReference type="InterPro" id="IPR007235">
    <property type="entry name" value="Glyco_trans_28_C"/>
</dbReference>
<accession>A0A4R6WKL8</accession>
<dbReference type="GO" id="GO:0016758">
    <property type="term" value="F:hexosyltransferase activity"/>
    <property type="evidence" value="ECO:0007669"/>
    <property type="project" value="InterPro"/>
</dbReference>
<dbReference type="Gene3D" id="3.40.50.11190">
    <property type="match status" value="1"/>
</dbReference>
<dbReference type="InterPro" id="IPR000182">
    <property type="entry name" value="GNAT_dom"/>
</dbReference>
<feature type="active site" description="Proton acceptor" evidence="1">
    <location>
        <position position="527"/>
    </location>
</feature>
<reference evidence="5 6" key="1">
    <citation type="submission" date="2019-03" db="EMBL/GenBank/DDBJ databases">
        <title>Genomic Encyclopedia of Type Strains, Phase III (KMG-III): the genomes of soil and plant-associated and newly described type strains.</title>
        <authorList>
            <person name="Whitman W."/>
        </authorList>
    </citation>
    <scope>NUCLEOTIDE SEQUENCE [LARGE SCALE GENOMIC DNA]</scope>
    <source>
        <strain evidence="5 6">CGMCC 1.7660</strain>
    </source>
</reference>
<dbReference type="OrthoDB" id="9788924at2"/>
<dbReference type="Gene3D" id="3.90.550.10">
    <property type="entry name" value="Spore Coat Polysaccharide Biosynthesis Protein SpsA, Chain A"/>
    <property type="match status" value="1"/>
</dbReference>
<evidence type="ECO:0000259" key="4">
    <source>
        <dbReference type="PROSITE" id="PS51462"/>
    </source>
</evidence>
<dbReference type="InterPro" id="IPR000086">
    <property type="entry name" value="NUDIX_hydrolase_dom"/>
</dbReference>
<feature type="binding site" evidence="2">
    <location>
        <position position="661"/>
    </location>
    <ligand>
        <name>substrate</name>
    </ligand>
</feature>
<dbReference type="Proteomes" id="UP000295783">
    <property type="component" value="Unassembled WGS sequence"/>
</dbReference>
<dbReference type="PROSITE" id="PS51462">
    <property type="entry name" value="NUDIX"/>
    <property type="match status" value="1"/>
</dbReference>
<dbReference type="InterPro" id="IPR003329">
    <property type="entry name" value="Cytidylyl_trans"/>
</dbReference>
<dbReference type="InterPro" id="IPR016181">
    <property type="entry name" value="Acyl_CoA_acyltransferase"/>
</dbReference>
<dbReference type="GO" id="GO:0005829">
    <property type="term" value="C:cytosol"/>
    <property type="evidence" value="ECO:0007669"/>
    <property type="project" value="TreeGrafter"/>
</dbReference>
<dbReference type="GO" id="GO:0016747">
    <property type="term" value="F:acyltransferase activity, transferring groups other than amino-acyl groups"/>
    <property type="evidence" value="ECO:0007669"/>
    <property type="project" value="InterPro"/>
</dbReference>
<feature type="domain" description="Nudix hydrolase" evidence="4">
    <location>
        <begin position="89"/>
        <end position="232"/>
    </location>
</feature>
<gene>
    <name evidence="5" type="ORF">A8950_2837</name>
</gene>
<comment type="caution">
    <text evidence="5">The sequence shown here is derived from an EMBL/GenBank/DDBJ whole genome shotgun (WGS) entry which is preliminary data.</text>
</comment>
<dbReference type="EMBL" id="SNYW01000010">
    <property type="protein sequence ID" value="TDQ80967.1"/>
    <property type="molecule type" value="Genomic_DNA"/>
</dbReference>
<dbReference type="Gene3D" id="3.40.630.30">
    <property type="match status" value="1"/>
</dbReference>
<evidence type="ECO:0000256" key="1">
    <source>
        <dbReference type="PIRSR" id="PIRSR620023-1"/>
    </source>
</evidence>
<dbReference type="NCBIfam" id="TIGR03590">
    <property type="entry name" value="PseG"/>
    <property type="match status" value="1"/>
</dbReference>
<dbReference type="PANTHER" id="PTHR42866">
    <property type="entry name" value="3-DEOXY-MANNO-OCTULOSONATE CYTIDYLYLTRANSFERASE"/>
    <property type="match status" value="1"/>
</dbReference>
<name>A0A4R6WKL8_9PROT</name>
<keyword evidence="6" id="KW-1185">Reference proteome</keyword>
<protein>
    <submittedName>
        <fullName evidence="5">UDP-2,4-diacetamido-2,4, 6-trideoxy-beta-L-altropyranose hydrolase</fullName>
    </submittedName>
</protein>
<organism evidence="5 6">
    <name type="scientific">Dongia mobilis</name>
    <dbReference type="NCBI Taxonomy" id="578943"/>
    <lineage>
        <taxon>Bacteria</taxon>
        <taxon>Pseudomonadati</taxon>
        <taxon>Pseudomonadota</taxon>
        <taxon>Alphaproteobacteria</taxon>
        <taxon>Rhodospirillales</taxon>
        <taxon>Dongiaceae</taxon>
        <taxon>Dongia</taxon>
    </lineage>
</organism>
<dbReference type="SUPFAM" id="SSF55811">
    <property type="entry name" value="Nudix"/>
    <property type="match status" value="1"/>
</dbReference>
<evidence type="ECO:0000256" key="2">
    <source>
        <dbReference type="PIRSR" id="PIRSR620023-2"/>
    </source>
</evidence>
<evidence type="ECO:0000313" key="6">
    <source>
        <dbReference type="Proteomes" id="UP000295783"/>
    </source>
</evidence>
<dbReference type="InterPro" id="IPR015797">
    <property type="entry name" value="NUDIX_hydrolase-like_dom_sf"/>
</dbReference>
<keyword evidence="5" id="KW-0378">Hydrolase</keyword>
<evidence type="ECO:0000313" key="5">
    <source>
        <dbReference type="EMBL" id="TDQ80967.1"/>
    </source>
</evidence>
<feature type="binding site" evidence="2">
    <location>
        <position position="768"/>
    </location>
    <ligand>
        <name>substrate</name>
    </ligand>
</feature>
<dbReference type="Pfam" id="PF02348">
    <property type="entry name" value="CTP_transf_3"/>
    <property type="match status" value="1"/>
</dbReference>
<dbReference type="Pfam" id="PF04101">
    <property type="entry name" value="Glyco_tran_28_C"/>
    <property type="match status" value="1"/>
</dbReference>
<dbReference type="InterPro" id="IPR020023">
    <property type="entry name" value="PseG"/>
</dbReference>
<dbReference type="Pfam" id="PF13302">
    <property type="entry name" value="Acetyltransf_3"/>
    <property type="match status" value="1"/>
</dbReference>
<feature type="domain" description="N-acetyltransferase" evidence="3">
    <location>
        <begin position="864"/>
        <end position="1008"/>
    </location>
</feature>
<dbReference type="SUPFAM" id="SSF53448">
    <property type="entry name" value="Nucleotide-diphospho-sugar transferases"/>
    <property type="match status" value="1"/>
</dbReference>
<dbReference type="PROSITE" id="PS51186">
    <property type="entry name" value="GNAT"/>
    <property type="match status" value="1"/>
</dbReference>
<evidence type="ECO:0000259" key="3">
    <source>
        <dbReference type="PROSITE" id="PS51186"/>
    </source>
</evidence>
<dbReference type="SUPFAM" id="SSF55729">
    <property type="entry name" value="Acyl-CoA N-acyltransferases (Nat)"/>
    <property type="match status" value="1"/>
</dbReference>
<proteinExistence type="predicted"/>
<dbReference type="PANTHER" id="PTHR42866:SF1">
    <property type="entry name" value="SPORE COAT POLYSACCHARIDE BIOSYNTHESIS PROTEIN SPSF"/>
    <property type="match status" value="1"/>
</dbReference>